<keyword evidence="1" id="KW-0472">Membrane</keyword>
<feature type="transmembrane region" description="Helical" evidence="1">
    <location>
        <begin position="118"/>
        <end position="140"/>
    </location>
</feature>
<sequence length="267" mass="30163">MFGKLLKHEFKSLGKWYFTLYGIVLSLSVILGIWMKSVVYRIDHNANVNTNGLGNTEGLLFGIMWFAFMLLIAGLVISTFILVVSRFYKNIYGRQGYLTMTLPVTSHQIILSKFAAAIMWYTFAGLTILLSISIIAFLAIPTEAYPFIGKEFNQLIIALQEIDTISILSIFISGLLDSIGGVFLAYFSISIGQLFKDHRLLMAIITYFGINFVIGSFTTTALLSTGYMSNLNFLPFFQPLHIVMNLVLILIYYFGTHYIMTKKLNLQ</sequence>
<keyword evidence="1" id="KW-0812">Transmembrane</keyword>
<reference evidence="2 3" key="1">
    <citation type="submission" date="2018-11" db="EMBL/GenBank/DDBJ databases">
        <title>Genomes From Bacteria Associated with the Canine Oral Cavity: a Test Case for Automated Genome-Based Taxonomic Assignment.</title>
        <authorList>
            <person name="Coil D.A."/>
            <person name="Jospin G."/>
            <person name="Darling A.E."/>
            <person name="Wallis C."/>
            <person name="Davis I.J."/>
            <person name="Harris S."/>
            <person name="Eisen J.A."/>
            <person name="Holcombe L.J."/>
            <person name="O'Flynn C."/>
        </authorList>
    </citation>
    <scope>NUCLEOTIDE SEQUENCE [LARGE SCALE GENOMIC DNA]</scope>
    <source>
        <strain evidence="2 3">OH4621_COT-116</strain>
    </source>
</reference>
<keyword evidence="3" id="KW-1185">Reference proteome</keyword>
<name>A0A3P1VFK9_9STRE</name>
<feature type="transmembrane region" description="Helical" evidence="1">
    <location>
        <begin position="20"/>
        <end position="39"/>
    </location>
</feature>
<dbReference type="RefSeq" id="WP_124775543.1">
    <property type="nucleotide sequence ID" value="NZ_RQZA01000001.1"/>
</dbReference>
<feature type="transmembrane region" description="Helical" evidence="1">
    <location>
        <begin position="200"/>
        <end position="224"/>
    </location>
</feature>
<evidence type="ECO:0000313" key="2">
    <source>
        <dbReference type="EMBL" id="RRD32487.1"/>
    </source>
</evidence>
<evidence type="ECO:0000313" key="3">
    <source>
        <dbReference type="Proteomes" id="UP000281771"/>
    </source>
</evidence>
<feature type="transmembrane region" description="Helical" evidence="1">
    <location>
        <begin position="165"/>
        <end position="188"/>
    </location>
</feature>
<organism evidence="2 3">
    <name type="scientific">Streptococcus minor</name>
    <dbReference type="NCBI Taxonomy" id="229549"/>
    <lineage>
        <taxon>Bacteria</taxon>
        <taxon>Bacillati</taxon>
        <taxon>Bacillota</taxon>
        <taxon>Bacilli</taxon>
        <taxon>Lactobacillales</taxon>
        <taxon>Streptococcaceae</taxon>
        <taxon>Streptococcus</taxon>
    </lineage>
</organism>
<proteinExistence type="predicted"/>
<dbReference type="AlphaFoldDB" id="A0A3P1VFK9"/>
<gene>
    <name evidence="2" type="ORF">EII38_01765</name>
</gene>
<dbReference type="Proteomes" id="UP000281771">
    <property type="component" value="Unassembled WGS sequence"/>
</dbReference>
<dbReference type="STRING" id="1123309.GCA_000377005_01561"/>
<dbReference type="EMBL" id="RQZA01000001">
    <property type="protein sequence ID" value="RRD32487.1"/>
    <property type="molecule type" value="Genomic_DNA"/>
</dbReference>
<feature type="transmembrane region" description="Helical" evidence="1">
    <location>
        <begin position="236"/>
        <end position="255"/>
    </location>
</feature>
<keyword evidence="1" id="KW-1133">Transmembrane helix</keyword>
<comment type="caution">
    <text evidence="2">The sequence shown here is derived from an EMBL/GenBank/DDBJ whole genome shotgun (WGS) entry which is preliminary data.</text>
</comment>
<feature type="transmembrane region" description="Helical" evidence="1">
    <location>
        <begin position="59"/>
        <end position="84"/>
    </location>
</feature>
<protein>
    <submittedName>
        <fullName evidence="2">Uncharacterized protein</fullName>
    </submittedName>
</protein>
<accession>A0A3P1VFK9</accession>
<evidence type="ECO:0000256" key="1">
    <source>
        <dbReference type="SAM" id="Phobius"/>
    </source>
</evidence>